<keyword evidence="3" id="KW-1185">Reference proteome</keyword>
<dbReference type="Proteomes" id="UP001140272">
    <property type="component" value="Unassembled WGS sequence"/>
</dbReference>
<proteinExistence type="predicted"/>
<evidence type="ECO:0000313" key="3">
    <source>
        <dbReference type="Proteomes" id="UP001055159"/>
    </source>
</evidence>
<protein>
    <submittedName>
        <fullName evidence="1">Uncharacterized protein</fullName>
    </submittedName>
</protein>
<evidence type="ECO:0000313" key="2">
    <source>
        <dbReference type="EMBL" id="ULP34549.1"/>
    </source>
</evidence>
<dbReference type="RefSeq" id="WP_239735229.1">
    <property type="nucleotide sequence ID" value="NZ_CP092427.2"/>
</dbReference>
<reference evidence="1" key="1">
    <citation type="submission" date="2020-07" db="EMBL/GenBank/DDBJ databases">
        <authorList>
            <person name="Pettersson B.M.F."/>
            <person name="Behra P.R.K."/>
            <person name="Ramesh M."/>
            <person name="Das S."/>
            <person name="Dasgupta S."/>
            <person name="Kirsebom L.A."/>
        </authorList>
    </citation>
    <scope>NUCLEOTIDE SEQUENCE</scope>
    <source>
        <strain evidence="1">DSM 45406</strain>
    </source>
</reference>
<gene>
    <name evidence="1" type="ORF">H7H73_28310</name>
    <name evidence="2" type="ORF">MJO55_14480</name>
</gene>
<organism evidence="1 4">
    <name type="scientific">Mycolicibacterium rufum</name>
    <dbReference type="NCBI Taxonomy" id="318424"/>
    <lineage>
        <taxon>Bacteria</taxon>
        <taxon>Bacillati</taxon>
        <taxon>Actinomycetota</taxon>
        <taxon>Actinomycetes</taxon>
        <taxon>Mycobacteriales</taxon>
        <taxon>Mycobacteriaceae</taxon>
        <taxon>Mycolicibacterium</taxon>
    </lineage>
</organism>
<name>A0A9X2YHW3_9MYCO</name>
<dbReference type="EMBL" id="JACKRN010000909">
    <property type="protein sequence ID" value="MCV7073625.1"/>
    <property type="molecule type" value="Genomic_DNA"/>
</dbReference>
<accession>A0A9X2YHW3</accession>
<dbReference type="EMBL" id="CP092427">
    <property type="protein sequence ID" value="ULP34549.1"/>
    <property type="molecule type" value="Genomic_DNA"/>
</dbReference>
<sequence length="50" mass="5456">MYDDAHETATLADVSQIGDSPLLRVMSGEQVSVEAHDRLVAIAHYEEGLD</sequence>
<dbReference type="Proteomes" id="UP001055159">
    <property type="component" value="Chromosome"/>
</dbReference>
<reference evidence="1" key="2">
    <citation type="journal article" date="2022" name="BMC Genomics">
        <title>Comparative genome analysis of mycobacteria focusing on tRNA and non-coding RNA.</title>
        <authorList>
            <person name="Behra P.R.K."/>
            <person name="Pettersson B.M.F."/>
            <person name="Ramesh M."/>
            <person name="Das S."/>
            <person name="Dasgupta S."/>
            <person name="Kirsebom L.A."/>
        </authorList>
    </citation>
    <scope>NUCLEOTIDE SEQUENCE</scope>
    <source>
        <strain evidence="1">DSM 45406</strain>
    </source>
</reference>
<evidence type="ECO:0000313" key="4">
    <source>
        <dbReference type="Proteomes" id="UP001140272"/>
    </source>
</evidence>
<reference evidence="2" key="3">
    <citation type="submission" date="2022-08" db="EMBL/GenBank/DDBJ databases">
        <title>Whole genome sequencing of non-tuberculosis mycobacteria type-strains.</title>
        <authorList>
            <person name="Igarashi Y."/>
            <person name="Osugi A."/>
            <person name="Mitarai S."/>
        </authorList>
    </citation>
    <scope>NUCLEOTIDE SEQUENCE</scope>
    <source>
        <strain evidence="2">JCM 16372</strain>
    </source>
</reference>
<dbReference type="AlphaFoldDB" id="A0A9X2YHW3"/>
<evidence type="ECO:0000313" key="1">
    <source>
        <dbReference type="EMBL" id="MCV7073625.1"/>
    </source>
</evidence>